<dbReference type="Proteomes" id="UP001054889">
    <property type="component" value="Unassembled WGS sequence"/>
</dbReference>
<reference evidence="3" key="2">
    <citation type="submission" date="2021-12" db="EMBL/GenBank/DDBJ databases">
        <title>Resequencing data analysis of finger millet.</title>
        <authorList>
            <person name="Hatakeyama M."/>
            <person name="Aluri S."/>
            <person name="Balachadran M.T."/>
            <person name="Sivarajan S.R."/>
            <person name="Poveda L."/>
            <person name="Shimizu-Inatsugi R."/>
            <person name="Schlapbach R."/>
            <person name="Sreeman S.M."/>
            <person name="Shimizu K.K."/>
        </authorList>
    </citation>
    <scope>NUCLEOTIDE SEQUENCE</scope>
</reference>
<comment type="similarity">
    <text evidence="1">Belongs to the plant acyltransferase family.</text>
</comment>
<evidence type="ECO:0000313" key="3">
    <source>
        <dbReference type="EMBL" id="GJN03573.1"/>
    </source>
</evidence>
<evidence type="ECO:0000256" key="1">
    <source>
        <dbReference type="ARBA" id="ARBA00009861"/>
    </source>
</evidence>
<comment type="caution">
    <text evidence="3">The sequence shown here is derived from an EMBL/GenBank/DDBJ whole genome shotgun (WGS) entry which is preliminary data.</text>
</comment>
<organism evidence="3 4">
    <name type="scientific">Eleusine coracana subsp. coracana</name>
    <dbReference type="NCBI Taxonomy" id="191504"/>
    <lineage>
        <taxon>Eukaryota</taxon>
        <taxon>Viridiplantae</taxon>
        <taxon>Streptophyta</taxon>
        <taxon>Embryophyta</taxon>
        <taxon>Tracheophyta</taxon>
        <taxon>Spermatophyta</taxon>
        <taxon>Magnoliopsida</taxon>
        <taxon>Liliopsida</taxon>
        <taxon>Poales</taxon>
        <taxon>Poaceae</taxon>
        <taxon>PACMAD clade</taxon>
        <taxon>Chloridoideae</taxon>
        <taxon>Cynodonteae</taxon>
        <taxon>Eleusininae</taxon>
        <taxon>Eleusine</taxon>
    </lineage>
</organism>
<dbReference type="EMBL" id="BQKI01000010">
    <property type="protein sequence ID" value="GJN03573.1"/>
    <property type="molecule type" value="Genomic_DNA"/>
</dbReference>
<dbReference type="PANTHER" id="PTHR31147:SF61">
    <property type="entry name" value="ACYL TRANSFERASE 15"/>
    <property type="match status" value="1"/>
</dbReference>
<name>A0AAV5CZS4_ELECO</name>
<keyword evidence="4" id="KW-1185">Reference proteome</keyword>
<dbReference type="Gene3D" id="3.30.559.10">
    <property type="entry name" value="Chloramphenicol acetyltransferase-like domain"/>
    <property type="match status" value="2"/>
</dbReference>
<reference evidence="3" key="1">
    <citation type="journal article" date="2018" name="DNA Res.">
        <title>Multiple hybrid de novo genome assembly of finger millet, an orphan allotetraploid crop.</title>
        <authorList>
            <person name="Hatakeyama M."/>
            <person name="Aluri S."/>
            <person name="Balachadran M.T."/>
            <person name="Sivarajan S.R."/>
            <person name="Patrignani A."/>
            <person name="Gruter S."/>
            <person name="Poveda L."/>
            <person name="Shimizu-Inatsugi R."/>
            <person name="Baeten J."/>
            <person name="Francoijs K.J."/>
            <person name="Nataraja K.N."/>
            <person name="Reddy Y.A.N."/>
            <person name="Phadnis S."/>
            <person name="Ravikumar R.L."/>
            <person name="Schlapbach R."/>
            <person name="Sreeman S.M."/>
            <person name="Shimizu K.K."/>
        </authorList>
    </citation>
    <scope>NUCLEOTIDE SEQUENCE</scope>
</reference>
<sequence length="430" mass="46940">MRITVRKSPSVIVRPSSEPPPTTSVTEKLSSLDMPFLKLTVTSFLVFEHPIHDATETIKRALSHALVYYYPFAGRIIATTDGEFHVRCGGECVAFVAATADCTLKDAKLLDHSNGEMSMTMTLLEELAAYYPTEGCRPTDPLLLTQVTEFTCGGFVLGVTWHHGIADGIGMAQFLQAVGEFSRGFPSPSVLPVRWDASLPSLPPSILQHVVSPELLRLACLGITIPSSLINRIKSSFRDRSNGQMTCTTFDAIAAVLWQCRTRAIVSDPNSMTLLSISVNVRKHVGAKDGYYGNCVFTQQVIANISAVVNADIVDLIKMIKHAKDDLLLRLDNNKEGVCEMIRAMGQQQRDQLRYNTLCLSSWRNIGFEEADFGGGTPARVMSYMSPLKALPVCITSLPCKGAGPGNVLSVCVKEEHADAFVAQLARLNT</sequence>
<dbReference type="PANTHER" id="PTHR31147">
    <property type="entry name" value="ACYL TRANSFERASE 4"/>
    <property type="match status" value="1"/>
</dbReference>
<accession>A0AAV5CZS4</accession>
<gene>
    <name evidence="3" type="primary">ga21029</name>
    <name evidence="3" type="ORF">PR202_ga21029</name>
</gene>
<feature type="region of interest" description="Disordered" evidence="2">
    <location>
        <begin position="1"/>
        <end position="26"/>
    </location>
</feature>
<proteinExistence type="inferred from homology"/>
<dbReference type="InterPro" id="IPR050898">
    <property type="entry name" value="Plant_acyltransferase"/>
</dbReference>
<dbReference type="Pfam" id="PF02458">
    <property type="entry name" value="Transferase"/>
    <property type="match status" value="1"/>
</dbReference>
<dbReference type="InterPro" id="IPR023213">
    <property type="entry name" value="CAT-like_dom_sf"/>
</dbReference>
<evidence type="ECO:0000256" key="2">
    <source>
        <dbReference type="SAM" id="MobiDB-lite"/>
    </source>
</evidence>
<evidence type="ECO:0000313" key="4">
    <source>
        <dbReference type="Proteomes" id="UP001054889"/>
    </source>
</evidence>
<dbReference type="AlphaFoldDB" id="A0AAV5CZS4"/>
<dbReference type="GO" id="GO:0016747">
    <property type="term" value="F:acyltransferase activity, transferring groups other than amino-acyl groups"/>
    <property type="evidence" value="ECO:0007669"/>
    <property type="project" value="UniProtKB-ARBA"/>
</dbReference>
<protein>
    <submittedName>
        <fullName evidence="3">Uncharacterized protein</fullName>
    </submittedName>
</protein>